<gene>
    <name evidence="4" type="ORF">EI42_02037</name>
</gene>
<evidence type="ECO:0000256" key="2">
    <source>
        <dbReference type="PROSITE-ProRule" id="PRU00335"/>
    </source>
</evidence>
<dbReference type="OrthoDB" id="9812484at2"/>
<proteinExistence type="predicted"/>
<sequence>MNEDSVSGKRRYSRRRARTRAEILAAAQEVFALRGYHDASIAEIAEKAGVAVGTFYLYFRDKDEAFTTVLREGFCEVMQHATDALRQDPKGPTLDALIRVILQLAYERRALFRIVLTGEEAISSIYTAKNLLSQLILTTLEDIHRRQAVQGFDLSLLAHLITGLVIQSVMWWFENEVPDPDEMTDQVVRLLRFGLPPHVFSAQLRTEKP</sequence>
<reference evidence="4 5" key="1">
    <citation type="submission" date="2018-06" db="EMBL/GenBank/DDBJ databases">
        <title>Genomic Encyclopedia of Archaeal and Bacterial Type Strains, Phase II (KMG-II): from individual species to whole genera.</title>
        <authorList>
            <person name="Goeker M."/>
        </authorList>
    </citation>
    <scope>NUCLEOTIDE SEQUENCE [LARGE SCALE GENOMIC DNA]</scope>
    <source>
        <strain evidence="4 5">ATCC BAA-1881</strain>
    </source>
</reference>
<feature type="DNA-binding region" description="H-T-H motif" evidence="2">
    <location>
        <begin position="40"/>
        <end position="59"/>
    </location>
</feature>
<dbReference type="Proteomes" id="UP000248806">
    <property type="component" value="Unassembled WGS sequence"/>
</dbReference>
<dbReference type="SUPFAM" id="SSF46689">
    <property type="entry name" value="Homeodomain-like"/>
    <property type="match status" value="1"/>
</dbReference>
<dbReference type="GO" id="GO:0003677">
    <property type="term" value="F:DNA binding"/>
    <property type="evidence" value="ECO:0007669"/>
    <property type="project" value="UniProtKB-UniRule"/>
</dbReference>
<dbReference type="SUPFAM" id="SSF48498">
    <property type="entry name" value="Tetracyclin repressor-like, C-terminal domain"/>
    <property type="match status" value="1"/>
</dbReference>
<dbReference type="PRINTS" id="PR00455">
    <property type="entry name" value="HTHTETR"/>
</dbReference>
<name>A0A326U8H2_THEHA</name>
<evidence type="ECO:0000313" key="5">
    <source>
        <dbReference type="Proteomes" id="UP000248806"/>
    </source>
</evidence>
<dbReference type="RefSeq" id="WP_111321454.1">
    <property type="nucleotide sequence ID" value="NZ_BIFX01000001.1"/>
</dbReference>
<organism evidence="4 5">
    <name type="scientific">Thermosporothrix hazakensis</name>
    <dbReference type="NCBI Taxonomy" id="644383"/>
    <lineage>
        <taxon>Bacteria</taxon>
        <taxon>Bacillati</taxon>
        <taxon>Chloroflexota</taxon>
        <taxon>Ktedonobacteria</taxon>
        <taxon>Ktedonobacterales</taxon>
        <taxon>Thermosporotrichaceae</taxon>
        <taxon>Thermosporothrix</taxon>
    </lineage>
</organism>
<dbReference type="Pfam" id="PF14278">
    <property type="entry name" value="TetR_C_8"/>
    <property type="match status" value="1"/>
</dbReference>
<evidence type="ECO:0000313" key="4">
    <source>
        <dbReference type="EMBL" id="PZW32011.1"/>
    </source>
</evidence>
<evidence type="ECO:0000259" key="3">
    <source>
        <dbReference type="PROSITE" id="PS50977"/>
    </source>
</evidence>
<dbReference type="InterPro" id="IPR009057">
    <property type="entry name" value="Homeodomain-like_sf"/>
</dbReference>
<dbReference type="InterPro" id="IPR036271">
    <property type="entry name" value="Tet_transcr_reg_TetR-rel_C_sf"/>
</dbReference>
<accession>A0A326U8H2</accession>
<dbReference type="PANTHER" id="PTHR43479">
    <property type="entry name" value="ACREF/ENVCD OPERON REPRESSOR-RELATED"/>
    <property type="match status" value="1"/>
</dbReference>
<keyword evidence="1 2" id="KW-0238">DNA-binding</keyword>
<dbReference type="Gene3D" id="1.10.357.10">
    <property type="entry name" value="Tetracycline Repressor, domain 2"/>
    <property type="match status" value="1"/>
</dbReference>
<dbReference type="Pfam" id="PF00440">
    <property type="entry name" value="TetR_N"/>
    <property type="match status" value="1"/>
</dbReference>
<protein>
    <submittedName>
        <fullName evidence="4">TetR family transcriptional regulator</fullName>
    </submittedName>
</protein>
<feature type="domain" description="HTH tetR-type" evidence="3">
    <location>
        <begin position="17"/>
        <end position="77"/>
    </location>
</feature>
<comment type="caution">
    <text evidence="4">The sequence shown here is derived from an EMBL/GenBank/DDBJ whole genome shotgun (WGS) entry which is preliminary data.</text>
</comment>
<dbReference type="AlphaFoldDB" id="A0A326U8H2"/>
<evidence type="ECO:0000256" key="1">
    <source>
        <dbReference type="ARBA" id="ARBA00023125"/>
    </source>
</evidence>
<dbReference type="PROSITE" id="PS50977">
    <property type="entry name" value="HTH_TETR_2"/>
    <property type="match status" value="1"/>
</dbReference>
<dbReference type="PANTHER" id="PTHR43479:SF11">
    <property type="entry name" value="ACREF_ENVCD OPERON REPRESSOR-RELATED"/>
    <property type="match status" value="1"/>
</dbReference>
<dbReference type="InterPro" id="IPR001647">
    <property type="entry name" value="HTH_TetR"/>
</dbReference>
<dbReference type="EMBL" id="QKUF01000005">
    <property type="protein sequence ID" value="PZW32011.1"/>
    <property type="molecule type" value="Genomic_DNA"/>
</dbReference>
<dbReference type="InterPro" id="IPR050624">
    <property type="entry name" value="HTH-type_Tx_Regulator"/>
</dbReference>
<dbReference type="InterPro" id="IPR039532">
    <property type="entry name" value="TetR_C_Firmicutes"/>
</dbReference>
<keyword evidence="5" id="KW-1185">Reference proteome</keyword>